<dbReference type="RefSeq" id="WP_216110661.1">
    <property type="nucleotide sequence ID" value="NZ_FOEG01000001.1"/>
</dbReference>
<organism evidence="2 3">
    <name type="scientific">Aquisalimonas asiatica</name>
    <dbReference type="NCBI Taxonomy" id="406100"/>
    <lineage>
        <taxon>Bacteria</taxon>
        <taxon>Pseudomonadati</taxon>
        <taxon>Pseudomonadota</taxon>
        <taxon>Gammaproteobacteria</taxon>
        <taxon>Chromatiales</taxon>
        <taxon>Ectothiorhodospiraceae</taxon>
        <taxon>Aquisalimonas</taxon>
    </lineage>
</organism>
<protein>
    <submittedName>
        <fullName evidence="2">Acyl dehydratase</fullName>
    </submittedName>
</protein>
<dbReference type="InterPro" id="IPR052342">
    <property type="entry name" value="MCH/BMMD"/>
</dbReference>
<dbReference type="EMBL" id="FOEG01000001">
    <property type="protein sequence ID" value="SEO49822.1"/>
    <property type="molecule type" value="Genomic_DNA"/>
</dbReference>
<dbReference type="STRING" id="406100.SAMN04488052_101384"/>
<gene>
    <name evidence="2" type="ORF">SAMN04488052_101384</name>
</gene>
<sequence>MSIRYLDAIEDGESGVTGTFEVTEADVVGFAGQYDPQPFHLDDAAARDTLFGRLAASGWHTTAIANRLLVNDWLHDAAVAGAEGFDNLRWRRPVYPGDVLRCRYAVTGRRASPDPRFGVLSVAVEVLNQDDDTVMSLEWLPWIARAGDASV</sequence>
<dbReference type="PANTHER" id="PTHR43664">
    <property type="entry name" value="MONOAMINE OXIDASE-RELATED"/>
    <property type="match status" value="1"/>
</dbReference>
<dbReference type="Proteomes" id="UP000199657">
    <property type="component" value="Unassembled WGS sequence"/>
</dbReference>
<name>A0A1H8Q6E2_9GAMM</name>
<feature type="domain" description="MaoC-like" evidence="1">
    <location>
        <begin position="20"/>
        <end position="113"/>
    </location>
</feature>
<dbReference type="InterPro" id="IPR029069">
    <property type="entry name" value="HotDog_dom_sf"/>
</dbReference>
<reference evidence="2 3" key="1">
    <citation type="submission" date="2016-10" db="EMBL/GenBank/DDBJ databases">
        <authorList>
            <person name="de Groot N.N."/>
        </authorList>
    </citation>
    <scope>NUCLEOTIDE SEQUENCE [LARGE SCALE GENOMIC DNA]</scope>
    <source>
        <strain evidence="2 3">CGMCC 1.6291</strain>
    </source>
</reference>
<dbReference type="SUPFAM" id="SSF54637">
    <property type="entry name" value="Thioesterase/thiol ester dehydrase-isomerase"/>
    <property type="match status" value="1"/>
</dbReference>
<dbReference type="InterPro" id="IPR002539">
    <property type="entry name" value="MaoC-like_dom"/>
</dbReference>
<dbReference type="Gene3D" id="3.10.129.10">
    <property type="entry name" value="Hotdog Thioesterase"/>
    <property type="match status" value="1"/>
</dbReference>
<dbReference type="Pfam" id="PF01575">
    <property type="entry name" value="MaoC_dehydratas"/>
    <property type="match status" value="1"/>
</dbReference>
<evidence type="ECO:0000313" key="3">
    <source>
        <dbReference type="Proteomes" id="UP000199657"/>
    </source>
</evidence>
<evidence type="ECO:0000313" key="2">
    <source>
        <dbReference type="EMBL" id="SEO49822.1"/>
    </source>
</evidence>
<evidence type="ECO:0000259" key="1">
    <source>
        <dbReference type="Pfam" id="PF01575"/>
    </source>
</evidence>
<proteinExistence type="predicted"/>
<accession>A0A1H8Q6E2</accession>
<dbReference type="AlphaFoldDB" id="A0A1H8Q6E2"/>
<dbReference type="PANTHER" id="PTHR43664:SF1">
    <property type="entry name" value="BETA-METHYLMALYL-COA DEHYDRATASE"/>
    <property type="match status" value="1"/>
</dbReference>
<keyword evidence="3" id="KW-1185">Reference proteome</keyword>